<organism evidence="3 4">
    <name type="scientific">Xenorhabdus cabanillasii</name>
    <dbReference type="NCBI Taxonomy" id="351673"/>
    <lineage>
        <taxon>Bacteria</taxon>
        <taxon>Pseudomonadati</taxon>
        <taxon>Pseudomonadota</taxon>
        <taxon>Gammaproteobacteria</taxon>
        <taxon>Enterobacterales</taxon>
        <taxon>Morganellaceae</taxon>
        <taxon>Xenorhabdus</taxon>
    </lineage>
</organism>
<evidence type="ECO:0000313" key="4">
    <source>
        <dbReference type="Proteomes" id="UP000256294"/>
    </source>
</evidence>
<keyword evidence="4" id="KW-1185">Reference proteome</keyword>
<dbReference type="PRINTS" id="PR01398">
    <property type="entry name" value="ISCHRISMTASE"/>
</dbReference>
<dbReference type="Proteomes" id="UP000256294">
    <property type="component" value="Unassembled WGS sequence"/>
</dbReference>
<evidence type="ECO:0000313" key="3">
    <source>
        <dbReference type="EMBL" id="REF27956.1"/>
    </source>
</evidence>
<protein>
    <submittedName>
        <fullName evidence="3">Isochorismate hydrolase</fullName>
    </submittedName>
</protein>
<evidence type="ECO:0000259" key="2">
    <source>
        <dbReference type="Pfam" id="PF00857"/>
    </source>
</evidence>
<accession>A0A3D9UFB2</accession>
<feature type="domain" description="Isochorismatase-like" evidence="2">
    <location>
        <begin position="31"/>
        <end position="203"/>
    </location>
</feature>
<dbReference type="InterPro" id="IPR016291">
    <property type="entry name" value="Isochorismatase"/>
</dbReference>
<dbReference type="SUPFAM" id="SSF52499">
    <property type="entry name" value="Isochorismatase-like hydrolases"/>
    <property type="match status" value="1"/>
</dbReference>
<dbReference type="InterPro" id="IPR000868">
    <property type="entry name" value="Isochorismatase-like_dom"/>
</dbReference>
<dbReference type="Pfam" id="PF00857">
    <property type="entry name" value="Isochorismatase"/>
    <property type="match status" value="1"/>
</dbReference>
<proteinExistence type="predicted"/>
<keyword evidence="1 3" id="KW-0378">Hydrolase</keyword>
<comment type="caution">
    <text evidence="3">The sequence shown here is derived from an EMBL/GenBank/DDBJ whole genome shotgun (WGS) entry which is preliminary data.</text>
</comment>
<dbReference type="AlphaFoldDB" id="A0A3D9UFB2"/>
<evidence type="ECO:0000256" key="1">
    <source>
        <dbReference type="ARBA" id="ARBA00022801"/>
    </source>
</evidence>
<reference evidence="3 4" key="1">
    <citation type="submission" date="2018-08" db="EMBL/GenBank/DDBJ databases">
        <title>Genomic Encyclopedia of Archaeal and Bacterial Type Strains, Phase II (KMG-II): from individual species to whole genera.</title>
        <authorList>
            <person name="Goeker M."/>
        </authorList>
    </citation>
    <scope>NUCLEOTIDE SEQUENCE [LARGE SCALE GENOMIC DNA]</scope>
    <source>
        <strain evidence="3 4">DSM 17905</strain>
    </source>
</reference>
<dbReference type="EMBL" id="QTUB01000001">
    <property type="protein sequence ID" value="REF27956.1"/>
    <property type="molecule type" value="Genomic_DNA"/>
</dbReference>
<dbReference type="InterPro" id="IPR036380">
    <property type="entry name" value="Isochorismatase-like_sf"/>
</dbReference>
<dbReference type="PANTHER" id="PTHR43540">
    <property type="entry name" value="PEROXYUREIDOACRYLATE/UREIDOACRYLATE AMIDOHYDROLASE-RELATED"/>
    <property type="match status" value="1"/>
</dbReference>
<dbReference type="GO" id="GO:0008908">
    <property type="term" value="F:isochorismatase activity"/>
    <property type="evidence" value="ECO:0007669"/>
    <property type="project" value="InterPro"/>
</dbReference>
<dbReference type="PANTHER" id="PTHR43540:SF3">
    <property type="entry name" value="ENTEROBACTIN SYNTHASE COMPONENT B"/>
    <property type="match status" value="1"/>
</dbReference>
<gene>
    <name evidence="3" type="ORF">BDD26_2793</name>
</gene>
<sequence>MNIPKIESYSLKFPEFNIISRVKWKHDNNRSILLVHDMQTYFLNFFHSDLRQELIRNCQKLIAYSRKNNIPIVYTAQRGDMTKKERGLLYDIWGKGMSRKDEHTAIVKELAPQPEDSILAKWRYSAFHATSLGDIFLKEKRDQIILCGVFAHIGIQTSAVDAYSRDIEVFLIQDAIADFSKQIHLQALIYADKCCAKVLPTQEICK</sequence>
<dbReference type="Gene3D" id="3.40.50.850">
    <property type="entry name" value="Isochorismatase-like"/>
    <property type="match status" value="1"/>
</dbReference>
<dbReference type="RefSeq" id="WP_115826829.1">
    <property type="nucleotide sequence ID" value="NZ_QTUB01000001.1"/>
</dbReference>
<name>A0A3D9UFB2_9GAMM</name>
<dbReference type="InterPro" id="IPR050272">
    <property type="entry name" value="Isochorismatase-like_hydrls"/>
</dbReference>